<evidence type="ECO:0000313" key="2">
    <source>
        <dbReference type="Proteomes" id="UP000501690"/>
    </source>
</evidence>
<proteinExistence type="predicted"/>
<dbReference type="AlphaFoldDB" id="A0A4D6NNG6"/>
<organism evidence="1 2">
    <name type="scientific">Vigna unguiculata</name>
    <name type="common">Cowpea</name>
    <dbReference type="NCBI Taxonomy" id="3917"/>
    <lineage>
        <taxon>Eukaryota</taxon>
        <taxon>Viridiplantae</taxon>
        <taxon>Streptophyta</taxon>
        <taxon>Embryophyta</taxon>
        <taxon>Tracheophyta</taxon>
        <taxon>Spermatophyta</taxon>
        <taxon>Magnoliopsida</taxon>
        <taxon>eudicotyledons</taxon>
        <taxon>Gunneridae</taxon>
        <taxon>Pentapetalae</taxon>
        <taxon>rosids</taxon>
        <taxon>fabids</taxon>
        <taxon>Fabales</taxon>
        <taxon>Fabaceae</taxon>
        <taxon>Papilionoideae</taxon>
        <taxon>50 kb inversion clade</taxon>
        <taxon>NPAAA clade</taxon>
        <taxon>indigoferoid/millettioid clade</taxon>
        <taxon>Phaseoleae</taxon>
        <taxon>Vigna</taxon>
    </lineage>
</organism>
<accession>A0A4D6NNG6</accession>
<gene>
    <name evidence="1" type="ORF">DEO72_LG11g1193</name>
</gene>
<sequence>MVVSRWARQTSRWAGGEALAGRDGSGRQLSYQLPKEEIEELESRVQDVEEFVGKCLKLGQWRVWLIPYFQHKLRSKDEALQRHLSANMSMQNKRGLIEVVSIMKRVLEILHISCRDLETGQATFDIRHDPRMTHGNKGCEYYTLASNCL</sequence>
<name>A0A4D6NNG6_VIGUN</name>
<protein>
    <submittedName>
        <fullName evidence="1">Powdery mildew resistance protein</fullName>
    </submittedName>
</protein>
<reference evidence="1 2" key="1">
    <citation type="submission" date="2019-04" db="EMBL/GenBank/DDBJ databases">
        <title>An improved genome assembly and genetic linkage map for asparagus bean, Vigna unguiculata ssp. sesquipedialis.</title>
        <authorList>
            <person name="Xia Q."/>
            <person name="Zhang R."/>
            <person name="Dong Y."/>
        </authorList>
    </citation>
    <scope>NUCLEOTIDE SEQUENCE [LARGE SCALE GENOMIC DNA]</scope>
    <source>
        <tissue evidence="1">Leaf</tissue>
    </source>
</reference>
<dbReference type="Proteomes" id="UP000501690">
    <property type="component" value="Linkage Group LG11"/>
</dbReference>
<evidence type="ECO:0000313" key="1">
    <source>
        <dbReference type="EMBL" id="QCE14194.1"/>
    </source>
</evidence>
<keyword evidence="2" id="KW-1185">Reference proteome</keyword>
<dbReference type="EMBL" id="CP039355">
    <property type="protein sequence ID" value="QCE14194.1"/>
    <property type="molecule type" value="Genomic_DNA"/>
</dbReference>